<dbReference type="PANTHER" id="PTHR36529:SF1">
    <property type="entry name" value="GLYCOSYLTRANSFERASE"/>
    <property type="match status" value="1"/>
</dbReference>
<dbReference type="PANTHER" id="PTHR36529">
    <property type="entry name" value="SLL1095 PROTEIN"/>
    <property type="match status" value="1"/>
</dbReference>
<dbReference type="InterPro" id="IPR018641">
    <property type="entry name" value="Trfase_1_rSAM/seldom-assoc"/>
</dbReference>
<evidence type="ECO:0000313" key="2">
    <source>
        <dbReference type="Proteomes" id="UP000050465"/>
    </source>
</evidence>
<dbReference type="GO" id="GO:0016740">
    <property type="term" value="F:transferase activity"/>
    <property type="evidence" value="ECO:0007669"/>
    <property type="project" value="UniProtKB-KW"/>
</dbReference>
<dbReference type="Pfam" id="PF09837">
    <property type="entry name" value="DUF2064"/>
    <property type="match status" value="1"/>
</dbReference>
<dbReference type="STRING" id="1666911.HLUCCA11_17025"/>
<dbReference type="InterPro" id="IPR029044">
    <property type="entry name" value="Nucleotide-diphossugar_trans"/>
</dbReference>
<proteinExistence type="predicted"/>
<dbReference type="Proteomes" id="UP000050465">
    <property type="component" value="Unassembled WGS sequence"/>
</dbReference>
<organism evidence="1 2">
    <name type="scientific">Phormidesmis priestleyi Ana</name>
    <dbReference type="NCBI Taxonomy" id="1666911"/>
    <lineage>
        <taxon>Bacteria</taxon>
        <taxon>Bacillati</taxon>
        <taxon>Cyanobacteriota</taxon>
        <taxon>Cyanophyceae</taxon>
        <taxon>Leptolyngbyales</taxon>
        <taxon>Leptolyngbyaceae</taxon>
        <taxon>Phormidesmis</taxon>
    </lineage>
</organism>
<dbReference type="NCBIfam" id="TIGR04282">
    <property type="entry name" value="glyco_like_cofC"/>
    <property type="match status" value="1"/>
</dbReference>
<dbReference type="EMBL" id="LJZR01000026">
    <property type="protein sequence ID" value="KPQ33857.1"/>
    <property type="molecule type" value="Genomic_DNA"/>
</dbReference>
<protein>
    <submittedName>
        <fullName evidence="1">Transferase 1, rSAM/selenodomain-associated</fullName>
    </submittedName>
</protein>
<comment type="caution">
    <text evidence="1">The sequence shown here is derived from an EMBL/GenBank/DDBJ whole genome shotgun (WGS) entry which is preliminary data.</text>
</comment>
<dbReference type="SUPFAM" id="SSF53448">
    <property type="entry name" value="Nucleotide-diphospho-sugar transferases"/>
    <property type="match status" value="1"/>
</dbReference>
<dbReference type="Gene3D" id="3.90.550.10">
    <property type="entry name" value="Spore Coat Polysaccharide Biosynthesis Protein SpsA, Chain A"/>
    <property type="match status" value="1"/>
</dbReference>
<dbReference type="AlphaFoldDB" id="A0A0P7ZLV1"/>
<sequence length="228" mass="25645">MAFLETHSNAYPNAYAEVPPAAQAVGSCHLLLFIRYPRPGQTKTRLIPALGAVGAAQLQRQMTEYLLCQIQQPDWQLQIHFTGGTRSEMTNWLGTELMYRPQVGDTLGDRLRYAFEQASQNRIIAIGADCVDLNTDHIHQAFQALTRHDVVLGPAQDGGYYLIGLRRFCPPLGALFEDIDWSTSRVLLQTQAKVRQLGRSLAQLETLSDIDRPQDLAIWERIQRASAR</sequence>
<evidence type="ECO:0000313" key="1">
    <source>
        <dbReference type="EMBL" id="KPQ33857.1"/>
    </source>
</evidence>
<name>A0A0P7ZLV1_9CYAN</name>
<gene>
    <name evidence="1" type="primary">hpsI</name>
    <name evidence="1" type="ORF">HLUCCA11_17025</name>
</gene>
<dbReference type="PATRIC" id="fig|1666911.3.peg.1173"/>
<accession>A0A0P7ZLV1</accession>
<keyword evidence="1" id="KW-0808">Transferase</keyword>
<reference evidence="1 2" key="1">
    <citation type="submission" date="2015-09" db="EMBL/GenBank/DDBJ databases">
        <title>Identification and resolution of microdiversity through metagenomic sequencing of parallel consortia.</title>
        <authorList>
            <person name="Nelson W.C."/>
            <person name="Romine M.F."/>
            <person name="Lindemann S.R."/>
        </authorList>
    </citation>
    <scope>NUCLEOTIDE SEQUENCE [LARGE SCALE GENOMIC DNA]</scope>
    <source>
        <strain evidence="1">Ana</strain>
    </source>
</reference>